<dbReference type="PANTHER" id="PTHR40891:SF1">
    <property type="entry name" value="DUF295 DOMAIN-CONTAINING PROTEIN"/>
    <property type="match status" value="1"/>
</dbReference>
<name>A0A9Q0J5J4_9ROSI</name>
<sequence length="339" mass="38236">MEATSNKSTLLPSKLGDDSPHESHDPCQSYPCLLICDELDDGMQRQTFYSISDKRCHTSIIPELHNKNIVWCNPNDSEWMLVEDAELYDHFLWNVVSRERIQLPSVGDFGYYDCAISSAPTDPNCHIVFSGDDNVILYSKLGDDEYSRYEFEESTEELRHLASIGGKIYGTLSRRLVVALEFGEEKSGLRLNPILGGARVPPVPPHIHQLRIYIVGCGDEVLLVERHSVGRSEFEVSNFAIYKADFTSGIKEWTKMDDGIGPHTIFLDNNGRGVCCPTADPAINKNSIYYLNDDRYIYVWDLEKQSVTKHLPSSSVVDDDNCELQWVMLPAGSVPHKLA</sequence>
<gene>
    <name evidence="3" type="ORF">Tsubulata_051199</name>
</gene>
<dbReference type="InterPro" id="IPR005174">
    <property type="entry name" value="KIB1-4_b-propeller"/>
</dbReference>
<accession>A0A9Q0J5J4</accession>
<keyword evidence="4" id="KW-1185">Reference proteome</keyword>
<organism evidence="3 4">
    <name type="scientific">Turnera subulata</name>
    <dbReference type="NCBI Taxonomy" id="218843"/>
    <lineage>
        <taxon>Eukaryota</taxon>
        <taxon>Viridiplantae</taxon>
        <taxon>Streptophyta</taxon>
        <taxon>Embryophyta</taxon>
        <taxon>Tracheophyta</taxon>
        <taxon>Spermatophyta</taxon>
        <taxon>Magnoliopsida</taxon>
        <taxon>eudicotyledons</taxon>
        <taxon>Gunneridae</taxon>
        <taxon>Pentapetalae</taxon>
        <taxon>rosids</taxon>
        <taxon>fabids</taxon>
        <taxon>Malpighiales</taxon>
        <taxon>Passifloraceae</taxon>
        <taxon>Turnera</taxon>
    </lineage>
</organism>
<evidence type="ECO:0000313" key="4">
    <source>
        <dbReference type="Proteomes" id="UP001141552"/>
    </source>
</evidence>
<dbReference type="SUPFAM" id="SSF69304">
    <property type="entry name" value="Tricorn protease N-terminal domain"/>
    <property type="match status" value="1"/>
</dbReference>
<evidence type="ECO:0000313" key="3">
    <source>
        <dbReference type="EMBL" id="KAJ4830386.1"/>
    </source>
</evidence>
<dbReference type="OrthoDB" id="1863935at2759"/>
<reference evidence="3" key="2">
    <citation type="journal article" date="2023" name="Plants (Basel)">
        <title>Annotation of the Turnera subulata (Passifloraceae) Draft Genome Reveals the S-Locus Evolved after the Divergence of Turneroideae from Passifloroideae in a Stepwise Manner.</title>
        <authorList>
            <person name="Henning P.M."/>
            <person name="Roalson E.H."/>
            <person name="Mir W."/>
            <person name="McCubbin A.G."/>
            <person name="Shore J.S."/>
        </authorList>
    </citation>
    <scope>NUCLEOTIDE SEQUENCE</scope>
    <source>
        <strain evidence="3">F60SS</strain>
    </source>
</reference>
<reference evidence="3" key="1">
    <citation type="submission" date="2022-02" db="EMBL/GenBank/DDBJ databases">
        <authorList>
            <person name="Henning P.M."/>
            <person name="McCubbin A.G."/>
            <person name="Shore J.S."/>
        </authorList>
    </citation>
    <scope>NUCLEOTIDE SEQUENCE</scope>
    <source>
        <strain evidence="3">F60SS</strain>
        <tissue evidence="3">Leaves</tissue>
    </source>
</reference>
<dbReference type="Pfam" id="PF03478">
    <property type="entry name" value="Beta-prop_KIB1-4"/>
    <property type="match status" value="1"/>
</dbReference>
<comment type="caution">
    <text evidence="3">The sequence shown here is derived from an EMBL/GenBank/DDBJ whole genome shotgun (WGS) entry which is preliminary data.</text>
</comment>
<feature type="domain" description="KIB1-4 beta-propeller" evidence="2">
    <location>
        <begin position="48"/>
        <end position="300"/>
    </location>
</feature>
<dbReference type="EMBL" id="JAKUCV010005649">
    <property type="protein sequence ID" value="KAJ4830386.1"/>
    <property type="molecule type" value="Genomic_DNA"/>
</dbReference>
<proteinExistence type="predicted"/>
<dbReference type="PANTHER" id="PTHR40891">
    <property type="entry name" value="DUF295 DOMAIN-CONTAINING PROTEIN"/>
    <property type="match status" value="1"/>
</dbReference>
<protein>
    <recommendedName>
        <fullName evidence="2">KIB1-4 beta-propeller domain-containing protein</fullName>
    </recommendedName>
</protein>
<evidence type="ECO:0000256" key="1">
    <source>
        <dbReference type="SAM" id="MobiDB-lite"/>
    </source>
</evidence>
<feature type="compositionally biased region" description="Polar residues" evidence="1">
    <location>
        <begin position="1"/>
        <end position="11"/>
    </location>
</feature>
<dbReference type="AlphaFoldDB" id="A0A9Q0J5J4"/>
<dbReference type="Proteomes" id="UP001141552">
    <property type="component" value="Unassembled WGS sequence"/>
</dbReference>
<evidence type="ECO:0000259" key="2">
    <source>
        <dbReference type="Pfam" id="PF03478"/>
    </source>
</evidence>
<feature type="region of interest" description="Disordered" evidence="1">
    <location>
        <begin position="1"/>
        <end position="22"/>
    </location>
</feature>